<proteinExistence type="predicted"/>
<dbReference type="Proteomes" id="UP001597297">
    <property type="component" value="Unassembled WGS sequence"/>
</dbReference>
<accession>A0ABW5E483</accession>
<feature type="signal peptide" evidence="1">
    <location>
        <begin position="1"/>
        <end position="17"/>
    </location>
</feature>
<dbReference type="EMBL" id="JBHUJC010000042">
    <property type="protein sequence ID" value="MFD2277446.1"/>
    <property type="molecule type" value="Genomic_DNA"/>
</dbReference>
<dbReference type="PANTHER" id="PTHR36453:SF1">
    <property type="entry name" value="RIGHT HANDED BETA HELIX DOMAIN-CONTAINING PROTEIN"/>
    <property type="match status" value="1"/>
</dbReference>
<keyword evidence="3" id="KW-1185">Reference proteome</keyword>
<organism evidence="2 3">
    <name type="scientific">Rubritalea spongiae</name>
    <dbReference type="NCBI Taxonomy" id="430797"/>
    <lineage>
        <taxon>Bacteria</taxon>
        <taxon>Pseudomonadati</taxon>
        <taxon>Verrucomicrobiota</taxon>
        <taxon>Verrucomicrobiia</taxon>
        <taxon>Verrucomicrobiales</taxon>
        <taxon>Rubritaleaceae</taxon>
        <taxon>Rubritalea</taxon>
    </lineage>
</organism>
<dbReference type="InterPro" id="IPR012334">
    <property type="entry name" value="Pectin_lyas_fold"/>
</dbReference>
<reference evidence="3" key="1">
    <citation type="journal article" date="2019" name="Int. J. Syst. Evol. Microbiol.">
        <title>The Global Catalogue of Microorganisms (GCM) 10K type strain sequencing project: providing services to taxonomists for standard genome sequencing and annotation.</title>
        <authorList>
            <consortium name="The Broad Institute Genomics Platform"/>
            <consortium name="The Broad Institute Genome Sequencing Center for Infectious Disease"/>
            <person name="Wu L."/>
            <person name="Ma J."/>
        </authorList>
    </citation>
    <scope>NUCLEOTIDE SEQUENCE [LARGE SCALE GENOMIC DNA]</scope>
    <source>
        <strain evidence="3">JCM 16545</strain>
    </source>
</reference>
<evidence type="ECO:0000313" key="2">
    <source>
        <dbReference type="EMBL" id="MFD2277446.1"/>
    </source>
</evidence>
<gene>
    <name evidence="2" type="ORF">ACFSQZ_13280</name>
</gene>
<keyword evidence="1" id="KW-0732">Signal</keyword>
<protein>
    <submittedName>
        <fullName evidence="2">Right-handed parallel beta-helix repeat-containing protein</fullName>
    </submittedName>
</protein>
<evidence type="ECO:0000256" key="1">
    <source>
        <dbReference type="SAM" id="SignalP"/>
    </source>
</evidence>
<sequence>MKVLSLLSLMLCGLASAATYYVSPDGEDTHTGASEKEAIKTVQVAVDRMHAGDTLVLLDGVYTGTLTMKSEITLKAKNPRKVIFSGAEPLTGEFQRHEGNIFKMAIGFDPKQVFYKNVPMTWARWPNMQWAENWDASKKWVKSANDSGPGKLTCEAFADMKGLDLVGGYCFLRYSKGNSCYSRPIKSFDGETLVWDDSDFYSVFFTSEDGRRGSPAAISKGKSKPNVRAKFFLAGALDLLDSEGEWFAKDGTLYFYAPSGVKPNPSDVLVKTADYSILNDDALKDVRISGIDFFATSVKLENSKNQKIIFDDARFTYIGAELLFLNNPVGIRNAKPIYVEGTMIGFNQCLFAGGQNSGLKLNGSDLIVQNSVFAENNRHANFQSVALDIDAKGTFKVTQNTFFNNCSDAIRLGFFDEADTRGREPDISYNNICNAGIFNSDVSGVYMPNLSQHWTSFHHNWVHNVKGNGVRLDQAGEKLTVHHNVFWSSKRGMNIEGFGNFNIYNNTSVMNHEPCMLTRNVVSKRKGTGDAVVSNDTSFPPIEDWNVLNNLVSKFVDRIGPSEDGPYTQSKNEGKLHPERAKNKSLAVVDRGALQANLTGFKNSIFKNGNLDGLDLVPVDKVVQNGATSTAKLEAQHVKGLDSFRGAYDYNSEAWSTGSDWMPDGITVPTTMAQSERFAKEFKGKSYVPNSTIGTLPRGLLSTERFRAEEITEVPSRKKKK</sequence>
<name>A0ABW5E483_9BACT</name>
<dbReference type="Gene3D" id="2.160.20.10">
    <property type="entry name" value="Single-stranded right-handed beta-helix, Pectin lyase-like"/>
    <property type="match status" value="2"/>
</dbReference>
<evidence type="ECO:0000313" key="3">
    <source>
        <dbReference type="Proteomes" id="UP001597297"/>
    </source>
</evidence>
<dbReference type="SUPFAM" id="SSF51126">
    <property type="entry name" value="Pectin lyase-like"/>
    <property type="match status" value="1"/>
</dbReference>
<feature type="chain" id="PRO_5047069887" evidence="1">
    <location>
        <begin position="18"/>
        <end position="721"/>
    </location>
</feature>
<dbReference type="InterPro" id="IPR011050">
    <property type="entry name" value="Pectin_lyase_fold/virulence"/>
</dbReference>
<dbReference type="PANTHER" id="PTHR36453">
    <property type="entry name" value="SECRETED PROTEIN-RELATED"/>
    <property type="match status" value="1"/>
</dbReference>
<comment type="caution">
    <text evidence="2">The sequence shown here is derived from an EMBL/GenBank/DDBJ whole genome shotgun (WGS) entry which is preliminary data.</text>
</comment>
<dbReference type="RefSeq" id="WP_377093367.1">
    <property type="nucleotide sequence ID" value="NZ_JBHSJM010000001.1"/>
</dbReference>